<reference evidence="1 2" key="1">
    <citation type="submission" date="2016-07" db="EMBL/GenBank/DDBJ databases">
        <title>Multiple horizontal gene transfer events from other fungi enriched the ability of initially mycotrophic Trichoderma (Ascomycota) to feed on dead plant biomass.</title>
        <authorList>
            <consortium name="DOE Joint Genome Institute"/>
            <person name="Aerts A."/>
            <person name="Atanasova L."/>
            <person name="Chenthamara K."/>
            <person name="Zhang J."/>
            <person name="Grujic M."/>
            <person name="Henrissat B."/>
            <person name="Kuo A."/>
            <person name="Salamov A."/>
            <person name="Lipzen A."/>
            <person name="Labutti K."/>
            <person name="Barry K."/>
            <person name="Miao Y."/>
            <person name="Rahimi M.J."/>
            <person name="Shen Q."/>
            <person name="Grigoriev I.V."/>
            <person name="Kubicek C.P."/>
            <person name="Druzhinina I.S."/>
        </authorList>
    </citation>
    <scope>NUCLEOTIDE SEQUENCE [LARGE SCALE GENOMIC DNA]</scope>
    <source>
        <strain evidence="1 2">CBS 226.95</strain>
    </source>
</reference>
<protein>
    <submittedName>
        <fullName evidence="1">Uncharacterized protein</fullName>
    </submittedName>
</protein>
<keyword evidence="2" id="KW-1185">Reference proteome</keyword>
<dbReference type="AlphaFoldDB" id="A0A2T3ZXJ0"/>
<sequence>MSADSCLPETRPQACHISLPKVYTAHISLLNRKTEAPRSPQHGNGRRCVLFPETVEEGPEDQRGIDPKIAPRMASGFEPPEEFQDRWKDCTVIFGNEELNTVILSPDQQVLVETEEQLIYLKDQDAVIRESEVMKYRVLARCQHLACGPTKKPKAKADGEDVNDNEGLLLSIKNGKSVYIGQSMHMDGPVFASGKNEEKHSAGFDFKGLNLKSEPHKLIIGSGTIPHFAVSSKFNLKKAKQLVHAKSLKSFYRKEWEFRAYNEYAERLIGEIVCGFPLEALAHQYIEECRIKPGDSLNGAYRFPNLSPGERNQLLEEILSHVGIVPDVFQFKVPLTATLEYPEELDETLRIFAWNTPRISSLGTCYVYHLLHLLPPTLPPTTTYYHLLPPTTTYYHLLPPTTTYYHLLHLL</sequence>
<gene>
    <name evidence="1" type="ORF">M431DRAFT_486536</name>
</gene>
<evidence type="ECO:0000313" key="1">
    <source>
        <dbReference type="EMBL" id="PTB49536.1"/>
    </source>
</evidence>
<dbReference type="EMBL" id="KZ679691">
    <property type="protein sequence ID" value="PTB49536.1"/>
    <property type="molecule type" value="Genomic_DNA"/>
</dbReference>
<proteinExistence type="predicted"/>
<dbReference type="GeneID" id="36624959"/>
<evidence type="ECO:0000313" key="2">
    <source>
        <dbReference type="Proteomes" id="UP000241690"/>
    </source>
</evidence>
<name>A0A2T3ZXJ0_TRIHA</name>
<dbReference type="RefSeq" id="XP_024769213.1">
    <property type="nucleotide sequence ID" value="XM_024916390.1"/>
</dbReference>
<accession>A0A2T3ZXJ0</accession>
<organism evidence="1 2">
    <name type="scientific">Trichoderma harzianum CBS 226.95</name>
    <dbReference type="NCBI Taxonomy" id="983964"/>
    <lineage>
        <taxon>Eukaryota</taxon>
        <taxon>Fungi</taxon>
        <taxon>Dikarya</taxon>
        <taxon>Ascomycota</taxon>
        <taxon>Pezizomycotina</taxon>
        <taxon>Sordariomycetes</taxon>
        <taxon>Hypocreomycetidae</taxon>
        <taxon>Hypocreales</taxon>
        <taxon>Hypocreaceae</taxon>
        <taxon>Trichoderma</taxon>
    </lineage>
</organism>
<dbReference type="Proteomes" id="UP000241690">
    <property type="component" value="Unassembled WGS sequence"/>
</dbReference>